<evidence type="ECO:0000256" key="2">
    <source>
        <dbReference type="SAM" id="Phobius"/>
    </source>
</evidence>
<dbReference type="Proteomes" id="UP000636505">
    <property type="component" value="Unassembled WGS sequence"/>
</dbReference>
<sequence length="241" mass="26433">MKIANPLQYPLAVLAGGIVLFAGVRLVRLPSLVMVPAAAVVTVGVASVLKTRQPGKFELDNPQLERELRRTQQQAEGLSQQAAALQSEAQKLLTEVHELELLGVVQYACDRSRQLPAKIDQLARRLSGRDSLLSVEDLQKQLIEAQQKQRHSTGVAQEQWGKLVASLQRNIQLAKQGEDARAAQVISLSTLILDAAGVLQQLQNRLRTADLTTTTAAEEVRSLSDEFNNMQENMDVLIAES</sequence>
<accession>A0A8J7DCG2</accession>
<evidence type="ECO:0000256" key="1">
    <source>
        <dbReference type="SAM" id="Coils"/>
    </source>
</evidence>
<proteinExistence type="predicted"/>
<protein>
    <submittedName>
        <fullName evidence="3">Uncharacterized protein</fullName>
    </submittedName>
</protein>
<keyword evidence="2" id="KW-0472">Membrane</keyword>
<organism evidence="3 4">
    <name type="scientific">Vasconcelosia minhoensis LEGE 07310</name>
    <dbReference type="NCBI Taxonomy" id="915328"/>
    <lineage>
        <taxon>Bacteria</taxon>
        <taxon>Bacillati</taxon>
        <taxon>Cyanobacteriota</taxon>
        <taxon>Cyanophyceae</taxon>
        <taxon>Nodosilineales</taxon>
        <taxon>Cymatolegaceae</taxon>
        <taxon>Vasconcelosia</taxon>
        <taxon>Vasconcelosia minhoensis</taxon>
    </lineage>
</organism>
<gene>
    <name evidence="3" type="ORF">IQ241_16445</name>
</gene>
<reference evidence="3" key="1">
    <citation type="submission" date="2020-10" db="EMBL/GenBank/DDBJ databases">
        <authorList>
            <person name="Castelo-Branco R."/>
            <person name="Eusebio N."/>
            <person name="Adriana R."/>
            <person name="Vieira A."/>
            <person name="Brugerolle De Fraissinette N."/>
            <person name="Rezende De Castro R."/>
            <person name="Schneider M.P."/>
            <person name="Vasconcelos V."/>
            <person name="Leao P.N."/>
        </authorList>
    </citation>
    <scope>NUCLEOTIDE SEQUENCE</scope>
    <source>
        <strain evidence="3">LEGE 07310</strain>
    </source>
</reference>
<feature type="coiled-coil region" evidence="1">
    <location>
        <begin position="61"/>
        <end position="102"/>
    </location>
</feature>
<name>A0A8J7DCG2_9CYAN</name>
<evidence type="ECO:0000313" key="3">
    <source>
        <dbReference type="EMBL" id="MBE9078862.1"/>
    </source>
</evidence>
<dbReference type="EMBL" id="JADEXG010000042">
    <property type="protein sequence ID" value="MBE9078862.1"/>
    <property type="molecule type" value="Genomic_DNA"/>
</dbReference>
<dbReference type="AlphaFoldDB" id="A0A8J7DCG2"/>
<dbReference type="RefSeq" id="WP_193909138.1">
    <property type="nucleotide sequence ID" value="NZ_JADEXG010000042.1"/>
</dbReference>
<keyword evidence="2" id="KW-0812">Transmembrane</keyword>
<keyword evidence="4" id="KW-1185">Reference proteome</keyword>
<keyword evidence="2" id="KW-1133">Transmembrane helix</keyword>
<feature type="transmembrane region" description="Helical" evidence="2">
    <location>
        <begin position="7"/>
        <end position="26"/>
    </location>
</feature>
<evidence type="ECO:0000313" key="4">
    <source>
        <dbReference type="Proteomes" id="UP000636505"/>
    </source>
</evidence>
<keyword evidence="1" id="KW-0175">Coiled coil</keyword>
<comment type="caution">
    <text evidence="3">The sequence shown here is derived from an EMBL/GenBank/DDBJ whole genome shotgun (WGS) entry which is preliminary data.</text>
</comment>